<dbReference type="PROSITE" id="PS00211">
    <property type="entry name" value="ABC_TRANSPORTER_1"/>
    <property type="match status" value="1"/>
</dbReference>
<dbReference type="PANTHER" id="PTHR42798:SF6">
    <property type="entry name" value="CELL DIVISION ATP-BINDING PROTEIN FTSE"/>
    <property type="match status" value="1"/>
</dbReference>
<evidence type="ECO:0000256" key="1">
    <source>
        <dbReference type="ARBA" id="ARBA00005417"/>
    </source>
</evidence>
<comment type="caution">
    <text evidence="6">The sequence shown here is derived from an EMBL/GenBank/DDBJ whole genome shotgun (WGS) entry which is preliminary data.</text>
</comment>
<dbReference type="GO" id="GO:0016887">
    <property type="term" value="F:ATP hydrolysis activity"/>
    <property type="evidence" value="ECO:0007669"/>
    <property type="project" value="InterPro"/>
</dbReference>
<evidence type="ECO:0000259" key="5">
    <source>
        <dbReference type="PROSITE" id="PS50893"/>
    </source>
</evidence>
<evidence type="ECO:0000256" key="3">
    <source>
        <dbReference type="ARBA" id="ARBA00022741"/>
    </source>
</evidence>
<comment type="similarity">
    <text evidence="1">Belongs to the ABC transporter superfamily.</text>
</comment>
<dbReference type="CDD" id="cd03255">
    <property type="entry name" value="ABC_MJ0796_LolCDE_FtsE"/>
    <property type="match status" value="1"/>
</dbReference>
<protein>
    <submittedName>
        <fullName evidence="6">ABC transporter ATP-binding protein</fullName>
    </submittedName>
</protein>
<dbReference type="GO" id="GO:0005524">
    <property type="term" value="F:ATP binding"/>
    <property type="evidence" value="ECO:0007669"/>
    <property type="project" value="UniProtKB-KW"/>
</dbReference>
<dbReference type="InterPro" id="IPR003593">
    <property type="entry name" value="AAA+_ATPase"/>
</dbReference>
<name>A0A7Z8KQQ9_9EURY</name>
<accession>A0A7Z8KQQ9</accession>
<dbReference type="AlphaFoldDB" id="A0A7Z8KQQ9"/>
<dbReference type="OrthoDB" id="31298at2157"/>
<dbReference type="RefSeq" id="WP_154809774.1">
    <property type="nucleotide sequence ID" value="NZ_VIAQ01000015.1"/>
</dbReference>
<keyword evidence="2" id="KW-0813">Transport</keyword>
<dbReference type="SUPFAM" id="SSF52540">
    <property type="entry name" value="P-loop containing nucleoside triphosphate hydrolases"/>
    <property type="match status" value="1"/>
</dbReference>
<dbReference type="InterPro" id="IPR003439">
    <property type="entry name" value="ABC_transporter-like_ATP-bd"/>
</dbReference>
<keyword evidence="7" id="KW-1185">Reference proteome</keyword>
<dbReference type="EMBL" id="VIAQ01000015">
    <property type="protein sequence ID" value="TQD25047.1"/>
    <property type="molecule type" value="Genomic_DNA"/>
</dbReference>
<dbReference type="InterPro" id="IPR017911">
    <property type="entry name" value="MacB-like_ATP-bd"/>
</dbReference>
<evidence type="ECO:0000256" key="4">
    <source>
        <dbReference type="ARBA" id="ARBA00022840"/>
    </source>
</evidence>
<feature type="domain" description="ABC transporter" evidence="5">
    <location>
        <begin position="37"/>
        <end position="256"/>
    </location>
</feature>
<evidence type="ECO:0000256" key="2">
    <source>
        <dbReference type="ARBA" id="ARBA00022448"/>
    </source>
</evidence>
<dbReference type="Gene3D" id="3.40.50.300">
    <property type="entry name" value="P-loop containing nucleotide triphosphate hydrolases"/>
    <property type="match status" value="1"/>
</dbReference>
<dbReference type="InterPro" id="IPR017871">
    <property type="entry name" value="ABC_transporter-like_CS"/>
</dbReference>
<dbReference type="PROSITE" id="PS50893">
    <property type="entry name" value="ABC_TRANSPORTER_2"/>
    <property type="match status" value="1"/>
</dbReference>
<dbReference type="Pfam" id="PF00005">
    <property type="entry name" value="ABC_tran"/>
    <property type="match status" value="1"/>
</dbReference>
<reference evidence="6 7" key="1">
    <citation type="submission" date="2019-06" db="EMBL/GenBank/DDBJ databases">
        <title>Draft genome sequence of Methanolobus vulcani B1d.</title>
        <authorList>
            <person name="Creighbaum A.J."/>
            <person name="Ticak T."/>
            <person name="Hariraju D."/>
            <person name="Arivett B.A."/>
            <person name="Ferguson D.J.Jr."/>
        </authorList>
    </citation>
    <scope>NUCLEOTIDE SEQUENCE [LARGE SCALE GENOMIC DNA]</scope>
    <source>
        <strain evidence="6 7">B1d</strain>
    </source>
</reference>
<dbReference type="InterPro" id="IPR027417">
    <property type="entry name" value="P-loop_NTPase"/>
</dbReference>
<organism evidence="6 7">
    <name type="scientific">Methanolobus vulcani</name>
    <dbReference type="NCBI Taxonomy" id="38026"/>
    <lineage>
        <taxon>Archaea</taxon>
        <taxon>Methanobacteriati</taxon>
        <taxon>Methanobacteriota</taxon>
        <taxon>Stenosarchaea group</taxon>
        <taxon>Methanomicrobia</taxon>
        <taxon>Methanosarcinales</taxon>
        <taxon>Methanosarcinaceae</taxon>
        <taxon>Methanolobus</taxon>
    </lineage>
</organism>
<sequence length="256" mass="27990">MQQEKSSPDTARKKRIALSANSGKKAQKANHSTHPIVQLQNVKRIYTLGENKIYALNGVSFAIKKGDFVTIMGSSGSGKSTLLNMIGCLDLPSSGKVKVNNVDLSKLDDDGLTAIRRNNIGFIFQQFNLIPTLTALENVEIPMIFNGESPARRRKKALAMLKNADLPLEYANHKPNEMSGGQQQRVAIARALANNPPILLADEPTGNLDTKTGHNIMELLKELNAAGTTVIVVTHDPKLEEYAHTTIRIQDGEIIE</sequence>
<evidence type="ECO:0000313" key="7">
    <source>
        <dbReference type="Proteomes" id="UP000319335"/>
    </source>
</evidence>
<evidence type="ECO:0000313" key="6">
    <source>
        <dbReference type="EMBL" id="TQD25047.1"/>
    </source>
</evidence>
<dbReference type="Proteomes" id="UP000319335">
    <property type="component" value="Unassembled WGS sequence"/>
</dbReference>
<proteinExistence type="inferred from homology"/>
<keyword evidence="4 6" id="KW-0067">ATP-binding</keyword>
<dbReference type="SMART" id="SM00382">
    <property type="entry name" value="AAA"/>
    <property type="match status" value="1"/>
</dbReference>
<dbReference type="GO" id="GO:0022857">
    <property type="term" value="F:transmembrane transporter activity"/>
    <property type="evidence" value="ECO:0007669"/>
    <property type="project" value="UniProtKB-ARBA"/>
</dbReference>
<dbReference type="FunFam" id="3.40.50.300:FF:000032">
    <property type="entry name" value="Export ABC transporter ATP-binding protein"/>
    <property type="match status" value="1"/>
</dbReference>
<dbReference type="GO" id="GO:0098796">
    <property type="term" value="C:membrane protein complex"/>
    <property type="evidence" value="ECO:0007669"/>
    <property type="project" value="UniProtKB-ARBA"/>
</dbReference>
<gene>
    <name evidence="6" type="ORF">FKV42_08295</name>
</gene>
<keyword evidence="3" id="KW-0547">Nucleotide-binding</keyword>
<dbReference type="PANTHER" id="PTHR42798">
    <property type="entry name" value="LIPOPROTEIN-RELEASING SYSTEM ATP-BINDING PROTEIN LOLD"/>
    <property type="match status" value="1"/>
</dbReference>